<evidence type="ECO:0000259" key="1">
    <source>
        <dbReference type="Pfam" id="PF12697"/>
    </source>
</evidence>
<feature type="domain" description="AB hydrolase-1" evidence="1">
    <location>
        <begin position="30"/>
        <end position="164"/>
    </location>
</feature>
<evidence type="ECO:0000313" key="3">
    <source>
        <dbReference type="Proteomes" id="UP001447857"/>
    </source>
</evidence>
<proteinExistence type="predicted"/>
<dbReference type="Gene3D" id="3.40.50.1820">
    <property type="entry name" value="alpha/beta hydrolase"/>
    <property type="match status" value="1"/>
</dbReference>
<organism evidence="2 3">
    <name type="scientific">Flavobacterium ginsenosidimutans</name>
    <dbReference type="NCBI Taxonomy" id="687844"/>
    <lineage>
        <taxon>Bacteria</taxon>
        <taxon>Pseudomonadati</taxon>
        <taxon>Bacteroidota</taxon>
        <taxon>Flavobacteriia</taxon>
        <taxon>Flavobacteriales</taxon>
        <taxon>Flavobacteriaceae</taxon>
        <taxon>Flavobacterium</taxon>
    </lineage>
</organism>
<dbReference type="InterPro" id="IPR000073">
    <property type="entry name" value="AB_hydrolase_1"/>
</dbReference>
<dbReference type="Pfam" id="PF12697">
    <property type="entry name" value="Abhydrolase_6"/>
    <property type="match status" value="1"/>
</dbReference>
<gene>
    <name evidence="2" type="ORF">V6624_17830</name>
</gene>
<sequence length="265" mass="29321">MATNHTTSIEIKHGANTQGYFSFESPENLIVFVHGFGGSALGTWNNFPLILLFDDHFKNSDIVFYGYDTFKGQAGDHAAELYHFINLAFKPLHNQILPSLQNLPERDYKRIVLVAHSLGAVLIRQAQLHGHIAGDDWVEKSELALYAPAHHGAEVISLAMQALPGLSGLFGLFVKFRFPILNDLDSKNNGILDSIKNQTSALQNGGEGNFSKAKLVVYSKGDKIVRNFNYLEDSPAHVIPNTTHISVCKPKDAFITPVELLKQII</sequence>
<name>A0ABZ2Q3A0_9FLAO</name>
<dbReference type="Proteomes" id="UP001447857">
    <property type="component" value="Chromosome"/>
</dbReference>
<reference evidence="2 3" key="1">
    <citation type="submission" date="2024-02" db="EMBL/GenBank/DDBJ databases">
        <title>complete genome of Flavobacterium ginsenosidimutans Str. YTB16.</title>
        <authorList>
            <person name="Wang Q."/>
        </authorList>
    </citation>
    <scope>NUCLEOTIDE SEQUENCE [LARGE SCALE GENOMIC DNA]</scope>
    <source>
        <strain evidence="2 3">YTB16</strain>
    </source>
</reference>
<dbReference type="EMBL" id="CP147988">
    <property type="protein sequence ID" value="WXK48885.1"/>
    <property type="molecule type" value="Genomic_DNA"/>
</dbReference>
<dbReference type="RefSeq" id="WP_111290112.1">
    <property type="nucleotide sequence ID" value="NZ_CP147988.1"/>
</dbReference>
<dbReference type="GO" id="GO:0016787">
    <property type="term" value="F:hydrolase activity"/>
    <property type="evidence" value="ECO:0007669"/>
    <property type="project" value="UniProtKB-KW"/>
</dbReference>
<keyword evidence="3" id="KW-1185">Reference proteome</keyword>
<keyword evidence="2" id="KW-0378">Hydrolase</keyword>
<accession>A0ABZ2Q3A0</accession>
<protein>
    <submittedName>
        <fullName evidence="2">Alpha/beta fold hydrolase</fullName>
    </submittedName>
</protein>
<dbReference type="InterPro" id="IPR029058">
    <property type="entry name" value="AB_hydrolase_fold"/>
</dbReference>
<evidence type="ECO:0000313" key="2">
    <source>
        <dbReference type="EMBL" id="WXK48885.1"/>
    </source>
</evidence>
<dbReference type="SUPFAM" id="SSF53474">
    <property type="entry name" value="alpha/beta-Hydrolases"/>
    <property type="match status" value="1"/>
</dbReference>